<name>A0AAD6ZDC2_9AGAR</name>
<organism evidence="2 3">
    <name type="scientific">Mycena albidolilacea</name>
    <dbReference type="NCBI Taxonomy" id="1033008"/>
    <lineage>
        <taxon>Eukaryota</taxon>
        <taxon>Fungi</taxon>
        <taxon>Dikarya</taxon>
        <taxon>Basidiomycota</taxon>
        <taxon>Agaricomycotina</taxon>
        <taxon>Agaricomycetes</taxon>
        <taxon>Agaricomycetidae</taxon>
        <taxon>Agaricales</taxon>
        <taxon>Marasmiineae</taxon>
        <taxon>Mycenaceae</taxon>
        <taxon>Mycena</taxon>
    </lineage>
</organism>
<comment type="caution">
    <text evidence="2">The sequence shown here is derived from an EMBL/GenBank/DDBJ whole genome shotgun (WGS) entry which is preliminary data.</text>
</comment>
<sequence length="223" mass="24232">DSRRNCRICSKNIAAQDRQNHVGTHIHLALSGVQEKDIVSPVASNYPCGFCGGSMTSGGCTIGIRSGNKATSTCPEVYEFAIKSASTSSGAHLCTNSPIRCILCQDVHRKYNMEQHLRDRHPKWELTRSKEDREAFSSTFAIYDLERRNLGVVEVSPPSLGQSESADGSVGDVRGQKRLLVSPAGTPRRSRVLRISAPGSDGSRTVTVAISSKPVSTFIKDHF</sequence>
<dbReference type="Proteomes" id="UP001218218">
    <property type="component" value="Unassembled WGS sequence"/>
</dbReference>
<dbReference type="AlphaFoldDB" id="A0AAD6ZDC2"/>
<evidence type="ECO:0000313" key="3">
    <source>
        <dbReference type="Proteomes" id="UP001218218"/>
    </source>
</evidence>
<feature type="region of interest" description="Disordered" evidence="1">
    <location>
        <begin position="156"/>
        <end position="187"/>
    </location>
</feature>
<evidence type="ECO:0000256" key="1">
    <source>
        <dbReference type="SAM" id="MobiDB-lite"/>
    </source>
</evidence>
<gene>
    <name evidence="2" type="ORF">DFH08DRAFT_714578</name>
</gene>
<reference evidence="2" key="1">
    <citation type="submission" date="2023-03" db="EMBL/GenBank/DDBJ databases">
        <title>Massive genome expansion in bonnet fungi (Mycena s.s.) driven by repeated elements and novel gene families across ecological guilds.</title>
        <authorList>
            <consortium name="Lawrence Berkeley National Laboratory"/>
            <person name="Harder C.B."/>
            <person name="Miyauchi S."/>
            <person name="Viragh M."/>
            <person name="Kuo A."/>
            <person name="Thoen E."/>
            <person name="Andreopoulos B."/>
            <person name="Lu D."/>
            <person name="Skrede I."/>
            <person name="Drula E."/>
            <person name="Henrissat B."/>
            <person name="Morin E."/>
            <person name="Kohler A."/>
            <person name="Barry K."/>
            <person name="LaButti K."/>
            <person name="Morin E."/>
            <person name="Salamov A."/>
            <person name="Lipzen A."/>
            <person name="Mereny Z."/>
            <person name="Hegedus B."/>
            <person name="Baldrian P."/>
            <person name="Stursova M."/>
            <person name="Weitz H."/>
            <person name="Taylor A."/>
            <person name="Grigoriev I.V."/>
            <person name="Nagy L.G."/>
            <person name="Martin F."/>
            <person name="Kauserud H."/>
        </authorList>
    </citation>
    <scope>NUCLEOTIDE SEQUENCE</scope>
    <source>
        <strain evidence="2">CBHHK002</strain>
    </source>
</reference>
<accession>A0AAD6ZDC2</accession>
<keyword evidence="3" id="KW-1185">Reference proteome</keyword>
<proteinExistence type="predicted"/>
<evidence type="ECO:0000313" key="2">
    <source>
        <dbReference type="EMBL" id="KAJ7318496.1"/>
    </source>
</evidence>
<protein>
    <submittedName>
        <fullName evidence="2">Uncharacterized protein</fullName>
    </submittedName>
</protein>
<dbReference type="EMBL" id="JARIHO010000057">
    <property type="protein sequence ID" value="KAJ7318496.1"/>
    <property type="molecule type" value="Genomic_DNA"/>
</dbReference>
<feature type="non-terminal residue" evidence="2">
    <location>
        <position position="1"/>
    </location>
</feature>